<dbReference type="RefSeq" id="WP_103788327.1">
    <property type="nucleotide sequence ID" value="NZ_PQVF01000004.1"/>
</dbReference>
<keyword evidence="1" id="KW-0472">Membrane</keyword>
<keyword evidence="3" id="KW-1185">Reference proteome</keyword>
<keyword evidence="1" id="KW-0812">Transmembrane</keyword>
<protein>
    <recommendedName>
        <fullName evidence="4">DUF3999 domain-containing protein</fullName>
    </recommendedName>
</protein>
<evidence type="ECO:0000313" key="2">
    <source>
        <dbReference type="EMBL" id="POY37419.1"/>
    </source>
</evidence>
<dbReference type="AlphaFoldDB" id="A0A2S5A537"/>
<dbReference type="Proteomes" id="UP000236893">
    <property type="component" value="Unassembled WGS sequence"/>
</dbReference>
<dbReference type="OrthoDB" id="994644at2"/>
<keyword evidence="1" id="KW-1133">Transmembrane helix</keyword>
<sequence length="406" mass="45794">MCSTTSNAQSFEWKGSLNTVDKNGFYDIVLLPEIIAKLKSPDLFDIRLTEGEKDVSYILRTKPLAYDETKLTPFTIIQKIETSKQFTSVIFANENAAKLNEFSMVVNNTAVQKVASISGSNDNAQWYVVNNSISLDPFEASSSKSGTELIYTITVPTTNYKFYKLEINDSLSAPLFIKNVGKFNTSLINNSDYDQVPSPVITKVKSSNSHQTVLQLTFKEPFLIRKLLFDVKSPKFFKREAFLALKNEKTPRYKKQSAIQYIPISSFSLVSGGMQEVTLDNPVKESTVYLVVENEDNQPLVFKQIEAFQQRYYLTAYLEKDKIYSLNFGNATIISSPQYDLSYFTDKINGNLPVLKVGEIKSVEKLTESSTSVFFGSKNWIWTGLIVLVGTLLLISFKMIGEMKGK</sequence>
<organism evidence="2 3">
    <name type="scientific">Solitalea longa</name>
    <dbReference type="NCBI Taxonomy" id="2079460"/>
    <lineage>
        <taxon>Bacteria</taxon>
        <taxon>Pseudomonadati</taxon>
        <taxon>Bacteroidota</taxon>
        <taxon>Sphingobacteriia</taxon>
        <taxon>Sphingobacteriales</taxon>
        <taxon>Sphingobacteriaceae</taxon>
        <taxon>Solitalea</taxon>
    </lineage>
</organism>
<reference evidence="2 3" key="1">
    <citation type="submission" date="2018-01" db="EMBL/GenBank/DDBJ databases">
        <authorList>
            <person name="Gaut B.S."/>
            <person name="Morton B.R."/>
            <person name="Clegg M.T."/>
            <person name="Duvall M.R."/>
        </authorList>
    </citation>
    <scope>NUCLEOTIDE SEQUENCE [LARGE SCALE GENOMIC DNA]</scope>
    <source>
        <strain evidence="2 3">HR-AV</strain>
    </source>
</reference>
<evidence type="ECO:0000313" key="3">
    <source>
        <dbReference type="Proteomes" id="UP000236893"/>
    </source>
</evidence>
<name>A0A2S5A537_9SPHI</name>
<proteinExistence type="predicted"/>
<evidence type="ECO:0008006" key="4">
    <source>
        <dbReference type="Google" id="ProtNLM"/>
    </source>
</evidence>
<gene>
    <name evidence="2" type="ORF">C3K47_06560</name>
</gene>
<accession>A0A2S5A537</accession>
<comment type="caution">
    <text evidence="2">The sequence shown here is derived from an EMBL/GenBank/DDBJ whole genome shotgun (WGS) entry which is preliminary data.</text>
</comment>
<dbReference type="EMBL" id="PQVF01000004">
    <property type="protein sequence ID" value="POY37419.1"/>
    <property type="molecule type" value="Genomic_DNA"/>
</dbReference>
<evidence type="ECO:0000256" key="1">
    <source>
        <dbReference type="SAM" id="Phobius"/>
    </source>
</evidence>
<feature type="transmembrane region" description="Helical" evidence="1">
    <location>
        <begin position="380"/>
        <end position="400"/>
    </location>
</feature>